<dbReference type="PROSITE" id="PS51733">
    <property type="entry name" value="BPL_LPL_CATALYTIC"/>
    <property type="match status" value="1"/>
</dbReference>
<dbReference type="EC" id="6.3.1.20" evidence="3"/>
<dbReference type="PANTHER" id="PTHR12561:SF3">
    <property type="entry name" value="LIPOYLTRANSFERASE 1, MITOCHONDRIAL"/>
    <property type="match status" value="1"/>
</dbReference>
<keyword evidence="4 9" id="KW-0436">Ligase</keyword>
<feature type="domain" description="BPL/LPL catalytic" evidence="8">
    <location>
        <begin position="27"/>
        <end position="214"/>
    </location>
</feature>
<sequence length="329" mass="37449">MIYIDNENIHDPGLNLALEEYALQTLPSEETYLLFYVNEPCIIIGKNQNTHQEINKAFVDENNIKVVRRLSGGGAVYQDLGNLSFSFLTKDDGNSFSNYAKFTEPVIEALKSLGIDAELSGRNDIHVNDKKISGNAQYSTKGKMFSHGTLLVDVKMENIVDSLQVNEEKMRSKGIKSVRARVANINELTEKEIDVEKLKQLILDHIFEGAEIPTHRFSREDWQAIEALAEKRYKNWDWNYGKSPKFDLERSKRFEGAGTVDVRLNVSKGTIQDIKIFGDFFGIGEVSDLEDKLRGVKYERNAILQAVENADMTYYFGPVPREGFIDLIY</sequence>
<reference evidence="10" key="1">
    <citation type="journal article" date="2019" name="Int. J. Syst. Evol. Microbiol.">
        <title>The Global Catalogue of Microorganisms (GCM) 10K type strain sequencing project: providing services to taxonomists for standard genome sequencing and annotation.</title>
        <authorList>
            <consortium name="The Broad Institute Genomics Platform"/>
            <consortium name="The Broad Institute Genome Sequencing Center for Infectious Disease"/>
            <person name="Wu L."/>
            <person name="Ma J."/>
        </authorList>
    </citation>
    <scope>NUCLEOTIDE SEQUENCE [LARGE SCALE GENOMIC DNA]</scope>
    <source>
        <strain evidence="10">JCM 12165</strain>
    </source>
</reference>
<dbReference type="SUPFAM" id="SSF82649">
    <property type="entry name" value="SufE/NifU"/>
    <property type="match status" value="1"/>
</dbReference>
<evidence type="ECO:0000256" key="5">
    <source>
        <dbReference type="ARBA" id="ARBA00022741"/>
    </source>
</evidence>
<comment type="catalytic activity">
    <reaction evidence="7">
        <text>L-lysyl-[lipoyl-carrier protein] + (R)-lipoate + ATP = N(6)-[(R)-lipoyl]-L-lysyl-[lipoyl-carrier protein] + AMP + diphosphate + H(+)</text>
        <dbReference type="Rhea" id="RHEA:49288"/>
        <dbReference type="Rhea" id="RHEA-COMP:10500"/>
        <dbReference type="Rhea" id="RHEA-COMP:10502"/>
        <dbReference type="ChEBI" id="CHEBI:15378"/>
        <dbReference type="ChEBI" id="CHEBI:29969"/>
        <dbReference type="ChEBI" id="CHEBI:30616"/>
        <dbReference type="ChEBI" id="CHEBI:33019"/>
        <dbReference type="ChEBI" id="CHEBI:83088"/>
        <dbReference type="ChEBI" id="CHEBI:83099"/>
        <dbReference type="ChEBI" id="CHEBI:456215"/>
        <dbReference type="EC" id="6.3.1.20"/>
    </reaction>
</comment>
<evidence type="ECO:0000256" key="1">
    <source>
        <dbReference type="ARBA" id="ARBA00005085"/>
    </source>
</evidence>
<evidence type="ECO:0000256" key="3">
    <source>
        <dbReference type="ARBA" id="ARBA00012367"/>
    </source>
</evidence>
<evidence type="ECO:0000313" key="9">
    <source>
        <dbReference type="EMBL" id="MFC4738202.1"/>
    </source>
</evidence>
<name>A0ABV9P1I3_9BACI</name>
<dbReference type="Gene3D" id="3.30.930.10">
    <property type="entry name" value="Bira Bifunctional Protein, Domain 2"/>
    <property type="match status" value="1"/>
</dbReference>
<dbReference type="InterPro" id="IPR004562">
    <property type="entry name" value="LipoylTrfase_LipoateP_Ligase"/>
</dbReference>
<dbReference type="EMBL" id="JBHSGK010000021">
    <property type="protein sequence ID" value="MFC4738202.1"/>
    <property type="molecule type" value="Genomic_DNA"/>
</dbReference>
<keyword evidence="10" id="KW-1185">Reference proteome</keyword>
<keyword evidence="6" id="KW-0067">ATP-binding</keyword>
<dbReference type="GO" id="GO:0016979">
    <property type="term" value="F:lipoate-protein ligase activity"/>
    <property type="evidence" value="ECO:0007669"/>
    <property type="project" value="UniProtKB-EC"/>
</dbReference>
<proteinExistence type="predicted"/>
<dbReference type="InterPro" id="IPR004143">
    <property type="entry name" value="BPL_LPL_catalytic"/>
</dbReference>
<dbReference type="InterPro" id="IPR045864">
    <property type="entry name" value="aa-tRNA-synth_II/BPL/LPL"/>
</dbReference>
<dbReference type="Gene3D" id="3.30.390.50">
    <property type="entry name" value="CO dehydrogenase flavoprotein, C-terminal domain"/>
    <property type="match status" value="1"/>
</dbReference>
<organism evidence="9 10">
    <name type="scientific">Bacillus daqingensis</name>
    <dbReference type="NCBI Taxonomy" id="872396"/>
    <lineage>
        <taxon>Bacteria</taxon>
        <taxon>Bacillati</taxon>
        <taxon>Bacillota</taxon>
        <taxon>Bacilli</taxon>
        <taxon>Bacillales</taxon>
        <taxon>Bacillaceae</taxon>
        <taxon>Bacillus</taxon>
    </lineage>
</organism>
<evidence type="ECO:0000256" key="6">
    <source>
        <dbReference type="ARBA" id="ARBA00022840"/>
    </source>
</evidence>
<comment type="pathway">
    <text evidence="1">Protein modification; protein lipoylation via exogenous pathway; protein N(6)-(lipoyl)lysine from lipoate: step 2/2.</text>
</comment>
<comment type="pathway">
    <text evidence="2">Protein modification; protein lipoylation via exogenous pathway; protein N(6)-(lipoyl)lysine from lipoate: step 1/2.</text>
</comment>
<dbReference type="Pfam" id="PF21948">
    <property type="entry name" value="LplA-B_cat"/>
    <property type="match status" value="1"/>
</dbReference>
<protein>
    <recommendedName>
        <fullName evidence="3">lipoate--protein ligase</fullName>
        <ecNumber evidence="3">6.3.1.20</ecNumber>
    </recommendedName>
</protein>
<dbReference type="SUPFAM" id="SSF55681">
    <property type="entry name" value="Class II aaRS and biotin synthetases"/>
    <property type="match status" value="1"/>
</dbReference>
<dbReference type="Pfam" id="PF10437">
    <property type="entry name" value="Lip_prot_lig_C"/>
    <property type="match status" value="1"/>
</dbReference>
<comment type="caution">
    <text evidence="9">The sequence shown here is derived from an EMBL/GenBank/DDBJ whole genome shotgun (WGS) entry which is preliminary data.</text>
</comment>
<evidence type="ECO:0000256" key="4">
    <source>
        <dbReference type="ARBA" id="ARBA00022598"/>
    </source>
</evidence>
<dbReference type="PANTHER" id="PTHR12561">
    <property type="entry name" value="LIPOATE-PROTEIN LIGASE"/>
    <property type="match status" value="1"/>
</dbReference>
<dbReference type="NCBIfam" id="TIGR00545">
    <property type="entry name" value="lipoyltrans"/>
    <property type="match status" value="1"/>
</dbReference>
<evidence type="ECO:0000256" key="2">
    <source>
        <dbReference type="ARBA" id="ARBA00005124"/>
    </source>
</evidence>
<evidence type="ECO:0000256" key="7">
    <source>
        <dbReference type="ARBA" id="ARBA00048037"/>
    </source>
</evidence>
<keyword evidence="5" id="KW-0547">Nucleotide-binding</keyword>
<accession>A0ABV9P1I3</accession>
<evidence type="ECO:0000259" key="8">
    <source>
        <dbReference type="PROSITE" id="PS51733"/>
    </source>
</evidence>
<gene>
    <name evidence="9" type="ORF">ACFO4L_16645</name>
</gene>
<dbReference type="Proteomes" id="UP001595896">
    <property type="component" value="Unassembled WGS sequence"/>
</dbReference>
<evidence type="ECO:0000313" key="10">
    <source>
        <dbReference type="Proteomes" id="UP001595896"/>
    </source>
</evidence>
<dbReference type="CDD" id="cd16443">
    <property type="entry name" value="LplA"/>
    <property type="match status" value="1"/>
</dbReference>
<dbReference type="RefSeq" id="WP_377910790.1">
    <property type="nucleotide sequence ID" value="NZ_JBHSGK010000021.1"/>
</dbReference>
<dbReference type="InterPro" id="IPR019491">
    <property type="entry name" value="Lipoate_protein_ligase_C"/>
</dbReference>